<dbReference type="InterPro" id="IPR050482">
    <property type="entry name" value="Sensor_HK_TwoCompSys"/>
</dbReference>
<sequence length="548" mass="57277">MRTLVLLLAVCAAPATMAVTSHGQDAVTAAMAVPLLAVAAKVCGRWPLAAMAVPVAMGLATNVELLAPAYWPALVLFGFLAGRRMPSGRSALGFFGGVATVGLPLCAFVERELWAWPTQLLALLLAVVMPWLLGRYRRQYAELTSTGWQLAEQLEHQQRAAAERARLRERARIAGDMHDSLGHDLTLLAIRAGALQVDPTLGTRQQAAAAELREAAAAATERLRDIVGVLRAEDDGERAAGFPDEPAAGRPEETVEDLVRGACDAGLTVTLEGGHEARALTGTAARAAHRVVQESLTNAAKHAPGAEVRVRVRARVTGGADVRTVTVTNGPAPDRRSAEPRRPSAAHTATPLTVVSGGAGLVGLDERVRLAGGTLGAGGTAEGGFEVTAELPVGAGPPVGGELPAGGEDTAPAATTRRHPRGAPTASSRELERVRRRVRRSLARTVLAPLAAVAGIALLMAPVGLVSSSLSVLERADYDRLRPGTSRAAVEARMPMFTRDGPPDDAPPVPRGQRCVYYSTGLNSSDAYRLCFADGVLVTASRVGRAAR</sequence>
<evidence type="ECO:0000256" key="9">
    <source>
        <dbReference type="SAM" id="MobiDB-lite"/>
    </source>
</evidence>
<protein>
    <recommendedName>
        <fullName evidence="2">histidine kinase</fullName>
        <ecNumber evidence="2">2.7.13.3</ecNumber>
    </recommendedName>
</protein>
<dbReference type="InterPro" id="IPR036890">
    <property type="entry name" value="HATPase_C_sf"/>
</dbReference>
<keyword evidence="3" id="KW-0597">Phosphoprotein</keyword>
<dbReference type="Gene3D" id="1.20.5.1930">
    <property type="match status" value="1"/>
</dbReference>
<feature type="transmembrane region" description="Helical" evidence="10">
    <location>
        <begin position="92"/>
        <end position="110"/>
    </location>
</feature>
<dbReference type="AlphaFoldDB" id="A0A8T4ISW6"/>
<evidence type="ECO:0000259" key="12">
    <source>
        <dbReference type="Pfam" id="PF02518"/>
    </source>
</evidence>
<dbReference type="Pfam" id="PF02518">
    <property type="entry name" value="HATPase_c"/>
    <property type="match status" value="1"/>
</dbReference>
<dbReference type="PANTHER" id="PTHR24421:SF10">
    <property type="entry name" value="NITRATE_NITRITE SENSOR PROTEIN NARQ"/>
    <property type="match status" value="1"/>
</dbReference>
<comment type="catalytic activity">
    <reaction evidence="1">
        <text>ATP + protein L-histidine = ADP + protein N-phospho-L-histidine.</text>
        <dbReference type="EC" id="2.7.13.3"/>
    </reaction>
</comment>
<dbReference type="GO" id="GO:0016020">
    <property type="term" value="C:membrane"/>
    <property type="evidence" value="ECO:0007669"/>
    <property type="project" value="InterPro"/>
</dbReference>
<dbReference type="GO" id="GO:0005524">
    <property type="term" value="F:ATP binding"/>
    <property type="evidence" value="ECO:0007669"/>
    <property type="project" value="UniProtKB-KW"/>
</dbReference>
<organism evidence="14 15">
    <name type="scientific">Streptomyces daliensis</name>
    <dbReference type="NCBI Taxonomy" id="299421"/>
    <lineage>
        <taxon>Bacteria</taxon>
        <taxon>Bacillati</taxon>
        <taxon>Actinomycetota</taxon>
        <taxon>Actinomycetes</taxon>
        <taxon>Kitasatosporales</taxon>
        <taxon>Streptomycetaceae</taxon>
        <taxon>Streptomyces</taxon>
    </lineage>
</organism>
<evidence type="ECO:0000256" key="11">
    <source>
        <dbReference type="SAM" id="SignalP"/>
    </source>
</evidence>
<keyword evidence="5" id="KW-0547">Nucleotide-binding</keyword>
<dbReference type="GO" id="GO:0000155">
    <property type="term" value="F:phosphorelay sensor kinase activity"/>
    <property type="evidence" value="ECO:0007669"/>
    <property type="project" value="InterPro"/>
</dbReference>
<evidence type="ECO:0000256" key="8">
    <source>
        <dbReference type="ARBA" id="ARBA00023012"/>
    </source>
</evidence>
<keyword evidence="15" id="KW-1185">Reference proteome</keyword>
<dbReference type="InterPro" id="IPR003594">
    <property type="entry name" value="HATPase_dom"/>
</dbReference>
<dbReference type="SUPFAM" id="SSF55874">
    <property type="entry name" value="ATPase domain of HSP90 chaperone/DNA topoisomerase II/histidine kinase"/>
    <property type="match status" value="1"/>
</dbReference>
<evidence type="ECO:0000256" key="4">
    <source>
        <dbReference type="ARBA" id="ARBA00022679"/>
    </source>
</evidence>
<name>A0A8T4ISW6_9ACTN</name>
<evidence type="ECO:0000259" key="13">
    <source>
        <dbReference type="Pfam" id="PF07730"/>
    </source>
</evidence>
<evidence type="ECO:0000256" key="10">
    <source>
        <dbReference type="SAM" id="Phobius"/>
    </source>
</evidence>
<dbReference type="GO" id="GO:0046983">
    <property type="term" value="F:protein dimerization activity"/>
    <property type="evidence" value="ECO:0007669"/>
    <property type="project" value="InterPro"/>
</dbReference>
<feature type="chain" id="PRO_5039721171" description="histidine kinase" evidence="11">
    <location>
        <begin position="19"/>
        <end position="548"/>
    </location>
</feature>
<dbReference type="Pfam" id="PF07730">
    <property type="entry name" value="HisKA_3"/>
    <property type="match status" value="1"/>
</dbReference>
<evidence type="ECO:0000313" key="14">
    <source>
        <dbReference type="EMBL" id="MBR7674865.1"/>
    </source>
</evidence>
<feature type="transmembrane region" description="Helical" evidence="10">
    <location>
        <begin position="56"/>
        <end position="80"/>
    </location>
</feature>
<evidence type="ECO:0000256" key="1">
    <source>
        <dbReference type="ARBA" id="ARBA00000085"/>
    </source>
</evidence>
<feature type="compositionally biased region" description="Basic and acidic residues" evidence="9">
    <location>
        <begin position="333"/>
        <end position="342"/>
    </location>
</feature>
<feature type="domain" description="Signal transduction histidine kinase subgroup 3 dimerisation and phosphoacceptor" evidence="13">
    <location>
        <begin position="169"/>
        <end position="233"/>
    </location>
</feature>
<evidence type="ECO:0000256" key="6">
    <source>
        <dbReference type="ARBA" id="ARBA00022777"/>
    </source>
</evidence>
<dbReference type="InterPro" id="IPR011712">
    <property type="entry name" value="Sig_transdc_His_kin_sub3_dim/P"/>
</dbReference>
<accession>A0A8T4ISW6</accession>
<dbReference type="Proteomes" id="UP000675554">
    <property type="component" value="Unassembled WGS sequence"/>
</dbReference>
<comment type="caution">
    <text evidence="14">The sequence shown here is derived from an EMBL/GenBank/DDBJ whole genome shotgun (WGS) entry which is preliminary data.</text>
</comment>
<keyword evidence="4" id="KW-0808">Transferase</keyword>
<keyword evidence="8" id="KW-0902">Two-component regulatory system</keyword>
<keyword evidence="10" id="KW-0812">Transmembrane</keyword>
<dbReference type="Gene3D" id="3.30.565.10">
    <property type="entry name" value="Histidine kinase-like ATPase, C-terminal domain"/>
    <property type="match status" value="1"/>
</dbReference>
<keyword evidence="10" id="KW-1133">Transmembrane helix</keyword>
<feature type="region of interest" description="Disordered" evidence="9">
    <location>
        <begin position="328"/>
        <end position="349"/>
    </location>
</feature>
<feature type="domain" description="Histidine kinase/HSP90-like ATPase" evidence="12">
    <location>
        <begin position="286"/>
        <end position="393"/>
    </location>
</feature>
<keyword evidence="6 14" id="KW-0418">Kinase</keyword>
<feature type="transmembrane region" description="Helical" evidence="10">
    <location>
        <begin position="442"/>
        <end position="465"/>
    </location>
</feature>
<feature type="transmembrane region" description="Helical" evidence="10">
    <location>
        <begin position="116"/>
        <end position="133"/>
    </location>
</feature>
<reference evidence="14" key="1">
    <citation type="submission" date="2021-04" db="EMBL/GenBank/DDBJ databases">
        <title>Sequencing of actinobacteria type strains.</title>
        <authorList>
            <person name="Nguyen G.-S."/>
            <person name="Wentzel A."/>
        </authorList>
    </citation>
    <scope>NUCLEOTIDE SEQUENCE</scope>
    <source>
        <strain evidence="14">DSM 42095</strain>
    </source>
</reference>
<dbReference type="EC" id="2.7.13.3" evidence="2"/>
<evidence type="ECO:0000256" key="2">
    <source>
        <dbReference type="ARBA" id="ARBA00012438"/>
    </source>
</evidence>
<proteinExistence type="predicted"/>
<feature type="region of interest" description="Disordered" evidence="9">
    <location>
        <begin position="394"/>
        <end position="433"/>
    </location>
</feature>
<evidence type="ECO:0000256" key="7">
    <source>
        <dbReference type="ARBA" id="ARBA00022840"/>
    </source>
</evidence>
<evidence type="ECO:0000313" key="15">
    <source>
        <dbReference type="Proteomes" id="UP000675554"/>
    </source>
</evidence>
<gene>
    <name evidence="14" type="ORF">KDA82_17930</name>
</gene>
<keyword evidence="7" id="KW-0067">ATP-binding</keyword>
<dbReference type="PANTHER" id="PTHR24421">
    <property type="entry name" value="NITRATE/NITRITE SENSOR PROTEIN NARX-RELATED"/>
    <property type="match status" value="1"/>
</dbReference>
<evidence type="ECO:0000256" key="5">
    <source>
        <dbReference type="ARBA" id="ARBA00022741"/>
    </source>
</evidence>
<keyword evidence="11" id="KW-0732">Signal</keyword>
<evidence type="ECO:0000256" key="3">
    <source>
        <dbReference type="ARBA" id="ARBA00022553"/>
    </source>
</evidence>
<feature type="signal peptide" evidence="11">
    <location>
        <begin position="1"/>
        <end position="18"/>
    </location>
</feature>
<dbReference type="EMBL" id="JAGSMN010000397">
    <property type="protein sequence ID" value="MBR7674865.1"/>
    <property type="molecule type" value="Genomic_DNA"/>
</dbReference>
<keyword evidence="10" id="KW-0472">Membrane</keyword>